<feature type="domain" description="Methyltransferase small" evidence="3">
    <location>
        <begin position="30"/>
        <end position="137"/>
    </location>
</feature>
<evidence type="ECO:0000259" key="3">
    <source>
        <dbReference type="Pfam" id="PF05175"/>
    </source>
</evidence>
<name>A0ABQ5U417_9PROT</name>
<dbReference type="RefSeq" id="WP_169560456.1">
    <property type="nucleotide sequence ID" value="NZ_BSNF01000006.1"/>
</dbReference>
<dbReference type="Gene3D" id="3.40.50.150">
    <property type="entry name" value="Vaccinia Virus protein VP39"/>
    <property type="match status" value="1"/>
</dbReference>
<evidence type="ECO:0000256" key="2">
    <source>
        <dbReference type="ARBA" id="ARBA00022691"/>
    </source>
</evidence>
<accession>A0ABQ5U417</accession>
<keyword evidence="5" id="KW-1185">Reference proteome</keyword>
<dbReference type="CDD" id="cd02440">
    <property type="entry name" value="AdoMet_MTases"/>
    <property type="match status" value="1"/>
</dbReference>
<dbReference type="Proteomes" id="UP001161409">
    <property type="component" value="Unassembled WGS sequence"/>
</dbReference>
<reference evidence="4" key="1">
    <citation type="journal article" date="2014" name="Int. J. Syst. Evol. Microbiol.">
        <title>Complete genome of a new Firmicutes species belonging to the dominant human colonic microbiota ('Ruminococcus bicirculans') reveals two chromosomes and a selective capacity to utilize plant glucans.</title>
        <authorList>
            <consortium name="NISC Comparative Sequencing Program"/>
            <person name="Wegmann U."/>
            <person name="Louis P."/>
            <person name="Goesmann A."/>
            <person name="Henrissat B."/>
            <person name="Duncan S.H."/>
            <person name="Flint H.J."/>
        </authorList>
    </citation>
    <scope>NUCLEOTIDE SEQUENCE</scope>
    <source>
        <strain evidence="4">NBRC 103408</strain>
    </source>
</reference>
<organism evidence="4 5">
    <name type="scientific">Sneathiella chinensis</name>
    <dbReference type="NCBI Taxonomy" id="349750"/>
    <lineage>
        <taxon>Bacteria</taxon>
        <taxon>Pseudomonadati</taxon>
        <taxon>Pseudomonadota</taxon>
        <taxon>Alphaproteobacteria</taxon>
        <taxon>Sneathiellales</taxon>
        <taxon>Sneathiellaceae</taxon>
        <taxon>Sneathiella</taxon>
    </lineage>
</organism>
<dbReference type="PANTHER" id="PTHR47739:SF1">
    <property type="entry name" value="TRNA1(VAL) (ADENINE(37)-N6)-METHYLTRANSFERASE"/>
    <property type="match status" value="1"/>
</dbReference>
<comment type="caution">
    <text evidence="4">The sequence shown here is derived from an EMBL/GenBank/DDBJ whole genome shotgun (WGS) entry which is preliminary data.</text>
</comment>
<dbReference type="PANTHER" id="PTHR47739">
    <property type="entry name" value="TRNA1(VAL) (ADENINE(37)-N6)-METHYLTRANSFERASE"/>
    <property type="match status" value="1"/>
</dbReference>
<dbReference type="Pfam" id="PF05175">
    <property type="entry name" value="MTS"/>
    <property type="match status" value="1"/>
</dbReference>
<evidence type="ECO:0000256" key="1">
    <source>
        <dbReference type="ARBA" id="ARBA00022603"/>
    </source>
</evidence>
<protein>
    <submittedName>
        <fullName evidence="4">Methyltransferase</fullName>
    </submittedName>
</protein>
<keyword evidence="1 4" id="KW-0808">Transferase</keyword>
<keyword evidence="2" id="KW-0949">S-adenosyl-L-methionine</keyword>
<dbReference type="EMBL" id="BSNF01000006">
    <property type="protein sequence ID" value="GLQ06410.1"/>
    <property type="molecule type" value="Genomic_DNA"/>
</dbReference>
<dbReference type="SUPFAM" id="SSF53335">
    <property type="entry name" value="S-adenosyl-L-methionine-dependent methyltransferases"/>
    <property type="match status" value="1"/>
</dbReference>
<dbReference type="GO" id="GO:0008168">
    <property type="term" value="F:methyltransferase activity"/>
    <property type="evidence" value="ECO:0007669"/>
    <property type="project" value="UniProtKB-KW"/>
</dbReference>
<reference evidence="4" key="2">
    <citation type="submission" date="2023-01" db="EMBL/GenBank/DDBJ databases">
        <title>Draft genome sequence of Sneathiella chinensis strain NBRC 103408.</title>
        <authorList>
            <person name="Sun Q."/>
            <person name="Mori K."/>
        </authorList>
    </citation>
    <scope>NUCLEOTIDE SEQUENCE</scope>
    <source>
        <strain evidence="4">NBRC 103408</strain>
    </source>
</reference>
<gene>
    <name evidence="4" type="ORF">GCM10007924_16310</name>
</gene>
<dbReference type="InterPro" id="IPR050210">
    <property type="entry name" value="tRNA_Adenine-N(6)_MTase"/>
</dbReference>
<proteinExistence type="predicted"/>
<evidence type="ECO:0000313" key="4">
    <source>
        <dbReference type="EMBL" id="GLQ06410.1"/>
    </source>
</evidence>
<evidence type="ECO:0000313" key="5">
    <source>
        <dbReference type="Proteomes" id="UP001161409"/>
    </source>
</evidence>
<keyword evidence="1 4" id="KW-0489">Methyltransferase</keyword>
<sequence>MTGWTTDGFLGGRLQITQPEKGFRAGSDAVLLAASLDLAPGQSVLDVGCGVGTAGLCARYREPGIRLWGLELQESLAVQARENARANGLERDVTILSVDIADRKAFKGIEGPSGRAFLNDGFDHVLSNPPFYEEGRAQKSPNAIKSLAHVEGDVDLSAWIAFCAARARPRGRVTIIHRASRLATILREMEKTCGSLQVLPLWPGVGAAAKRVIVRGIKGDRGPLTLLPGLVLHHPDGRPTDEAEKILRHGAGIDPAAH</sequence>
<dbReference type="InterPro" id="IPR007848">
    <property type="entry name" value="Small_mtfrase_dom"/>
</dbReference>
<dbReference type="InterPro" id="IPR029063">
    <property type="entry name" value="SAM-dependent_MTases_sf"/>
</dbReference>
<dbReference type="GO" id="GO:0032259">
    <property type="term" value="P:methylation"/>
    <property type="evidence" value="ECO:0007669"/>
    <property type="project" value="UniProtKB-KW"/>
</dbReference>